<feature type="domain" description="Aldehyde dehydrogenase" evidence="8">
    <location>
        <begin position="10"/>
        <end position="430"/>
    </location>
</feature>
<dbReference type="InterPro" id="IPR012394">
    <property type="entry name" value="Aldehyde_DH_NAD(P)"/>
</dbReference>
<reference evidence="9 10" key="1">
    <citation type="submission" date="2020-07" db="EMBL/GenBank/DDBJ databases">
        <title>Vallitalea guaymasensis genome.</title>
        <authorList>
            <person name="Postec A."/>
        </authorList>
    </citation>
    <scope>NUCLEOTIDE SEQUENCE [LARGE SCALE GENOMIC DNA]</scope>
    <source>
        <strain evidence="9 10">Ra1766G1</strain>
    </source>
</reference>
<dbReference type="GO" id="GO:0004029">
    <property type="term" value="F:aldehyde dehydrogenase (NAD+) activity"/>
    <property type="evidence" value="ECO:0007669"/>
    <property type="project" value="TreeGrafter"/>
</dbReference>
<dbReference type="Gene3D" id="3.40.309.10">
    <property type="entry name" value="Aldehyde Dehydrogenase, Chain A, domain 2"/>
    <property type="match status" value="1"/>
</dbReference>
<organism evidence="9 10">
    <name type="scientific">Vallitalea guaymasensis</name>
    <dbReference type="NCBI Taxonomy" id="1185412"/>
    <lineage>
        <taxon>Bacteria</taxon>
        <taxon>Bacillati</taxon>
        <taxon>Bacillota</taxon>
        <taxon>Clostridia</taxon>
        <taxon>Lachnospirales</taxon>
        <taxon>Vallitaleaceae</taxon>
        <taxon>Vallitalea</taxon>
    </lineage>
</organism>
<keyword evidence="2 4" id="KW-0560">Oxidoreductase</keyword>
<dbReference type="PROSITE" id="PS00070">
    <property type="entry name" value="ALDEHYDE_DEHYDR_CYS"/>
    <property type="match status" value="1"/>
</dbReference>
<evidence type="ECO:0000259" key="8">
    <source>
        <dbReference type="Pfam" id="PF00171"/>
    </source>
</evidence>
<comment type="similarity">
    <text evidence="1 4 7">Belongs to the aldehyde dehydrogenase family.</text>
</comment>
<dbReference type="Gene3D" id="3.40.605.10">
    <property type="entry name" value="Aldehyde Dehydrogenase, Chain A, domain 1"/>
    <property type="match status" value="1"/>
</dbReference>
<gene>
    <name evidence="9" type="ORF">HYG85_07360</name>
</gene>
<keyword evidence="3" id="KW-0520">NAD</keyword>
<evidence type="ECO:0000313" key="10">
    <source>
        <dbReference type="Proteomes" id="UP000677305"/>
    </source>
</evidence>
<evidence type="ECO:0000256" key="4">
    <source>
        <dbReference type="PIRNR" id="PIRNR036492"/>
    </source>
</evidence>
<evidence type="ECO:0000256" key="6">
    <source>
        <dbReference type="PROSITE-ProRule" id="PRU10007"/>
    </source>
</evidence>
<dbReference type="PANTHER" id="PTHR43570:SF16">
    <property type="entry name" value="ALDEHYDE DEHYDROGENASE TYPE III, ISOFORM Q"/>
    <property type="match status" value="1"/>
</dbReference>
<sequence>MGWLFLRELVEKQRNYFLTHETKDLAFRKKQLKLLREAIQKYETRLFDGLNKDFRKSKFETYETEIGMALEEIRYTIKHLSRWAKPKKRPTPLAHFKSTSRIYSEPYGVVLVMSPWNYPFLLTISPVIGAMAAGNCVVVKTSRYVPHTSSVIKEMIEEYFDPKYITVVEGGRDVNTALLAEKFDYIFFTGSPTVGKIVMEAGAKNLTPVTLELGGKSPCIVDETANIKIAAKRIIWGKLVNAGQTCVAPDYILAHKSVKNQLVEELKKVITSYYGENIYESPDFPRIVNEKHYNRVSGLINKDKVVFGGETVEKDNYVSPTIMDNVIWDDDVMKEEIFGPLIPVLEFDKIKDVIALLNDKPKPLALYYFSTNKSNINEVLKKVSYGGGCVNDTLVHLANINMPFGGVGNSGMGGYHGIDSFRTFSHHKSVLTKAMWIDIPARYPPYNEKDLKTIRKLLK</sequence>
<evidence type="ECO:0000256" key="5">
    <source>
        <dbReference type="PIRSR" id="PIRSR036492-1"/>
    </source>
</evidence>
<evidence type="ECO:0000256" key="2">
    <source>
        <dbReference type="ARBA" id="ARBA00023002"/>
    </source>
</evidence>
<keyword evidence="10" id="KW-1185">Reference proteome</keyword>
<feature type="active site" evidence="5 6">
    <location>
        <position position="212"/>
    </location>
</feature>
<dbReference type="InterPro" id="IPR016163">
    <property type="entry name" value="Ald_DH_C"/>
</dbReference>
<proteinExistence type="inferred from homology"/>
<evidence type="ECO:0000256" key="7">
    <source>
        <dbReference type="RuleBase" id="RU003345"/>
    </source>
</evidence>
<feature type="active site" evidence="5">
    <location>
        <position position="246"/>
    </location>
</feature>
<dbReference type="KEGG" id="vgu:HYG85_07360"/>
<dbReference type="InterPro" id="IPR016161">
    <property type="entry name" value="Ald_DH/histidinol_DH"/>
</dbReference>
<evidence type="ECO:0000256" key="3">
    <source>
        <dbReference type="ARBA" id="ARBA00023027"/>
    </source>
</evidence>
<dbReference type="SUPFAM" id="SSF53720">
    <property type="entry name" value="ALDH-like"/>
    <property type="match status" value="1"/>
</dbReference>
<dbReference type="CDD" id="cd07136">
    <property type="entry name" value="ALDH_YwdH-P39616"/>
    <property type="match status" value="1"/>
</dbReference>
<dbReference type="AlphaFoldDB" id="A0A8J8M9C4"/>
<dbReference type="PIRSF" id="PIRSF036492">
    <property type="entry name" value="ALDH"/>
    <property type="match status" value="1"/>
</dbReference>
<dbReference type="PROSITE" id="PS00687">
    <property type="entry name" value="ALDEHYDE_DEHYDR_GLU"/>
    <property type="match status" value="1"/>
</dbReference>
<dbReference type="FunFam" id="3.40.309.10:FF:000003">
    <property type="entry name" value="Aldehyde dehydrogenase"/>
    <property type="match status" value="1"/>
</dbReference>
<dbReference type="GO" id="GO:0005737">
    <property type="term" value="C:cytoplasm"/>
    <property type="evidence" value="ECO:0007669"/>
    <property type="project" value="TreeGrafter"/>
</dbReference>
<name>A0A8J8M9C4_9FIRM</name>
<dbReference type="FunFam" id="3.40.605.10:FF:000004">
    <property type="entry name" value="Aldehyde dehydrogenase"/>
    <property type="match status" value="1"/>
</dbReference>
<accession>A0A8J8M9C4</accession>
<dbReference type="Proteomes" id="UP000677305">
    <property type="component" value="Chromosome"/>
</dbReference>
<protein>
    <recommendedName>
        <fullName evidence="4">Aldehyde dehydrogenase</fullName>
    </recommendedName>
</protein>
<dbReference type="EMBL" id="CP058561">
    <property type="protein sequence ID" value="QUH28737.1"/>
    <property type="molecule type" value="Genomic_DNA"/>
</dbReference>
<dbReference type="InterPro" id="IPR016160">
    <property type="entry name" value="Ald_DH_CS_CYS"/>
</dbReference>
<dbReference type="GO" id="GO:0006081">
    <property type="term" value="P:aldehyde metabolic process"/>
    <property type="evidence" value="ECO:0007669"/>
    <property type="project" value="InterPro"/>
</dbReference>
<dbReference type="InterPro" id="IPR029510">
    <property type="entry name" value="Ald_DH_CS_GLU"/>
</dbReference>
<dbReference type="InterPro" id="IPR016162">
    <property type="entry name" value="Ald_DH_N"/>
</dbReference>
<evidence type="ECO:0000313" key="9">
    <source>
        <dbReference type="EMBL" id="QUH28737.1"/>
    </source>
</evidence>
<dbReference type="Pfam" id="PF00171">
    <property type="entry name" value="Aldedh"/>
    <property type="match status" value="1"/>
</dbReference>
<evidence type="ECO:0000256" key="1">
    <source>
        <dbReference type="ARBA" id="ARBA00009986"/>
    </source>
</evidence>
<dbReference type="InterPro" id="IPR015590">
    <property type="entry name" value="Aldehyde_DH_dom"/>
</dbReference>
<dbReference type="PANTHER" id="PTHR43570">
    <property type="entry name" value="ALDEHYDE DEHYDROGENASE"/>
    <property type="match status" value="1"/>
</dbReference>